<gene>
    <name evidence="1" type="ORF">HNQ08_001690</name>
</gene>
<keyword evidence="2" id="KW-1185">Reference proteome</keyword>
<accession>A0A7W8NEE4</accession>
<protein>
    <submittedName>
        <fullName evidence="1">Uncharacterized protein</fullName>
    </submittedName>
</protein>
<evidence type="ECO:0000313" key="1">
    <source>
        <dbReference type="EMBL" id="MBB5362595.1"/>
    </source>
</evidence>
<comment type="caution">
    <text evidence="1">The sequence shown here is derived from an EMBL/GenBank/DDBJ whole genome shotgun (WGS) entry which is preliminary data.</text>
</comment>
<organism evidence="1 2">
    <name type="scientific">Deinococcus humi</name>
    <dbReference type="NCBI Taxonomy" id="662880"/>
    <lineage>
        <taxon>Bacteria</taxon>
        <taxon>Thermotogati</taxon>
        <taxon>Deinococcota</taxon>
        <taxon>Deinococci</taxon>
        <taxon>Deinococcales</taxon>
        <taxon>Deinococcaceae</taxon>
        <taxon>Deinococcus</taxon>
    </lineage>
</organism>
<dbReference type="Proteomes" id="UP000552709">
    <property type="component" value="Unassembled WGS sequence"/>
</dbReference>
<dbReference type="EMBL" id="JACHFL010000003">
    <property type="protein sequence ID" value="MBB5362595.1"/>
    <property type="molecule type" value="Genomic_DNA"/>
</dbReference>
<sequence length="29" mass="3014">MGETHRSGPKGGNTFGVRVDTLSLLTLAV</sequence>
<proteinExistence type="predicted"/>
<reference evidence="1 2" key="1">
    <citation type="submission" date="2020-08" db="EMBL/GenBank/DDBJ databases">
        <title>Genomic Encyclopedia of Type Strains, Phase IV (KMG-IV): sequencing the most valuable type-strain genomes for metagenomic binning, comparative biology and taxonomic classification.</title>
        <authorList>
            <person name="Goeker M."/>
        </authorList>
    </citation>
    <scope>NUCLEOTIDE SEQUENCE [LARGE SCALE GENOMIC DNA]</scope>
    <source>
        <strain evidence="1 2">DSM 27939</strain>
    </source>
</reference>
<name>A0A7W8NEE4_9DEIO</name>
<evidence type="ECO:0000313" key="2">
    <source>
        <dbReference type="Proteomes" id="UP000552709"/>
    </source>
</evidence>
<dbReference type="AlphaFoldDB" id="A0A7W8NEE4"/>